<gene>
    <name evidence="1" type="ORF">AC731_010730</name>
</gene>
<name>A0A127K5X9_9RHOO</name>
<protein>
    <submittedName>
        <fullName evidence="1">Uncharacterized protein</fullName>
    </submittedName>
</protein>
<keyword evidence="2" id="KW-1185">Reference proteome</keyword>
<dbReference type="EMBL" id="CP014646">
    <property type="protein sequence ID" value="AMO37376.1"/>
    <property type="molecule type" value="Genomic_DNA"/>
</dbReference>
<organism evidence="1 2">
    <name type="scientific">Thauera humireducens</name>
    <dbReference type="NCBI Taxonomy" id="1134435"/>
    <lineage>
        <taxon>Bacteria</taxon>
        <taxon>Pseudomonadati</taxon>
        <taxon>Pseudomonadota</taxon>
        <taxon>Betaproteobacteria</taxon>
        <taxon>Rhodocyclales</taxon>
        <taxon>Zoogloeaceae</taxon>
        <taxon>Thauera</taxon>
    </lineage>
</organism>
<dbReference type="Proteomes" id="UP000036902">
    <property type="component" value="Chromosome"/>
</dbReference>
<accession>A0A127K5X9</accession>
<evidence type="ECO:0000313" key="1">
    <source>
        <dbReference type="EMBL" id="AMO37376.1"/>
    </source>
</evidence>
<dbReference type="STRING" id="1134435.AC731_010730"/>
<dbReference type="KEGG" id="thu:AC731_010730"/>
<dbReference type="AlphaFoldDB" id="A0A127K5X9"/>
<proteinExistence type="predicted"/>
<sequence length="211" mass="22910">MTSVAVHAAPWPRVKPPPEARVETIGEQIRLNGIPMHMARIRSRSATAELLDHYREALGKPVAHAQVADTHVLSQRRGDHFITVSINATDYGLSEALLSIADMQAARQAADRPLAFRLPAGSEILSDLESVDGPISARQLVLENAHTLRTNLEQLSRSLADRGLTPDGPPLTDVDTAIVQGFHGPVGEARLVLVRHDGSTRAVLTLRLKRS</sequence>
<evidence type="ECO:0000313" key="2">
    <source>
        <dbReference type="Proteomes" id="UP000036902"/>
    </source>
</evidence>
<reference evidence="2" key="1">
    <citation type="submission" date="2016-03" db="EMBL/GenBank/DDBJ databases">
        <authorList>
            <person name="Ma C."/>
            <person name="Zhou S."/>
            <person name="Yang G."/>
        </authorList>
    </citation>
    <scope>NUCLEOTIDE SEQUENCE [LARGE SCALE GENOMIC DNA]</scope>
    <source>
        <strain evidence="2">SgZ-1</strain>
    </source>
</reference>